<feature type="transmembrane region" description="Helical" evidence="1">
    <location>
        <begin position="612"/>
        <end position="635"/>
    </location>
</feature>
<dbReference type="PANTHER" id="PTHR24177:SF335">
    <property type="entry name" value="PGG DOMAIN-CONTAINING PROTEIN"/>
    <property type="match status" value="1"/>
</dbReference>
<evidence type="ECO:0000256" key="1">
    <source>
        <dbReference type="SAM" id="Phobius"/>
    </source>
</evidence>
<evidence type="ECO:0008006" key="6">
    <source>
        <dbReference type="Google" id="ProtNLM"/>
    </source>
</evidence>
<dbReference type="Pfam" id="PF13962">
    <property type="entry name" value="PGG"/>
    <property type="match status" value="1"/>
</dbReference>
<dbReference type="Proteomes" id="UP001227230">
    <property type="component" value="Chromosome 4"/>
</dbReference>
<dbReference type="Pfam" id="PF12796">
    <property type="entry name" value="Ank_2"/>
    <property type="match status" value="1"/>
</dbReference>
<keyword evidence="5" id="KW-1185">Reference proteome</keyword>
<dbReference type="InterPro" id="IPR026961">
    <property type="entry name" value="PGG_dom"/>
</dbReference>
<reference evidence="4 5" key="1">
    <citation type="journal article" date="2023" name="Hortic Res">
        <title>The complete reference genome for grapevine (Vitis vinifera L.) genetics and breeding.</title>
        <authorList>
            <person name="Shi X."/>
            <person name="Cao S."/>
            <person name="Wang X."/>
            <person name="Huang S."/>
            <person name="Wang Y."/>
            <person name="Liu Z."/>
            <person name="Liu W."/>
            <person name="Leng X."/>
            <person name="Peng Y."/>
            <person name="Wang N."/>
            <person name="Wang Y."/>
            <person name="Ma Z."/>
            <person name="Xu X."/>
            <person name="Zhang F."/>
            <person name="Xue H."/>
            <person name="Zhong H."/>
            <person name="Wang Y."/>
            <person name="Zhang K."/>
            <person name="Velt A."/>
            <person name="Avia K."/>
            <person name="Holtgrawe D."/>
            <person name="Grimplet J."/>
            <person name="Matus J.T."/>
            <person name="Ware D."/>
            <person name="Wu X."/>
            <person name="Wang H."/>
            <person name="Liu C."/>
            <person name="Fang Y."/>
            <person name="Rustenholz C."/>
            <person name="Cheng Z."/>
            <person name="Xiao H."/>
            <person name="Zhou Y."/>
        </authorList>
    </citation>
    <scope>NUCLEOTIDE SEQUENCE [LARGE SCALE GENOMIC DNA]</scope>
    <source>
        <strain evidence="5">cv. Pinot noir / PN40024</strain>
        <tissue evidence="4">Leaf</tissue>
    </source>
</reference>
<keyword evidence="1" id="KW-0472">Membrane</keyword>
<dbReference type="InterPro" id="IPR036770">
    <property type="entry name" value="Ankyrin_rpt-contain_sf"/>
</dbReference>
<organism evidence="4 5">
    <name type="scientific">Vitis vinifera</name>
    <name type="common">Grape</name>
    <dbReference type="NCBI Taxonomy" id="29760"/>
    <lineage>
        <taxon>Eukaryota</taxon>
        <taxon>Viridiplantae</taxon>
        <taxon>Streptophyta</taxon>
        <taxon>Embryophyta</taxon>
        <taxon>Tracheophyta</taxon>
        <taxon>Spermatophyta</taxon>
        <taxon>Magnoliopsida</taxon>
        <taxon>eudicotyledons</taxon>
        <taxon>Gunneridae</taxon>
        <taxon>Pentapetalae</taxon>
        <taxon>rosids</taxon>
        <taxon>Vitales</taxon>
        <taxon>Vitaceae</taxon>
        <taxon>Viteae</taxon>
        <taxon>Vitis</taxon>
    </lineage>
</organism>
<evidence type="ECO:0000313" key="5">
    <source>
        <dbReference type="Proteomes" id="UP001227230"/>
    </source>
</evidence>
<dbReference type="SUPFAM" id="SSF48403">
    <property type="entry name" value="Ankyrin repeat"/>
    <property type="match status" value="1"/>
</dbReference>
<keyword evidence="1" id="KW-1133">Transmembrane helix</keyword>
<keyword evidence="1" id="KW-0812">Transmembrane</keyword>
<proteinExistence type="predicted"/>
<feature type="domain" description="DUF4219" evidence="2">
    <location>
        <begin position="16"/>
        <end position="42"/>
    </location>
</feature>
<evidence type="ECO:0000259" key="2">
    <source>
        <dbReference type="Pfam" id="PF13961"/>
    </source>
</evidence>
<feature type="transmembrane region" description="Helical" evidence="1">
    <location>
        <begin position="655"/>
        <end position="679"/>
    </location>
</feature>
<name>A0ABY9BU79_VITVI</name>
<feature type="transmembrane region" description="Helical" evidence="1">
    <location>
        <begin position="573"/>
        <end position="592"/>
    </location>
</feature>
<dbReference type="Gene3D" id="1.25.40.20">
    <property type="entry name" value="Ankyrin repeat-containing domain"/>
    <property type="match status" value="1"/>
</dbReference>
<dbReference type="InterPro" id="IPR002110">
    <property type="entry name" value="Ankyrin_rpt"/>
</dbReference>
<dbReference type="Pfam" id="PF13961">
    <property type="entry name" value="DUF4219"/>
    <property type="match status" value="1"/>
</dbReference>
<dbReference type="EMBL" id="CP126651">
    <property type="protein sequence ID" value="WJZ86448.1"/>
    <property type="molecule type" value="Genomic_DNA"/>
</dbReference>
<feature type="transmembrane region" description="Helical" evidence="1">
    <location>
        <begin position="685"/>
        <end position="706"/>
    </location>
</feature>
<evidence type="ECO:0000259" key="3">
    <source>
        <dbReference type="Pfam" id="PF13962"/>
    </source>
</evidence>
<dbReference type="PANTHER" id="PTHR24177">
    <property type="entry name" value="CASKIN"/>
    <property type="match status" value="1"/>
</dbReference>
<evidence type="ECO:0000313" key="4">
    <source>
        <dbReference type="EMBL" id="WJZ86448.1"/>
    </source>
</evidence>
<feature type="domain" description="PGG" evidence="3">
    <location>
        <begin position="567"/>
        <end position="680"/>
    </location>
</feature>
<gene>
    <name evidence="4" type="ORF">VitviT2T_005902</name>
</gene>
<dbReference type="SMART" id="SM00248">
    <property type="entry name" value="ANK"/>
    <property type="match status" value="5"/>
</dbReference>
<accession>A0ABY9BU79</accession>
<sequence length="732" mass="82526">MGAKSLALIGIVPEELTEENYENWKACLRNYLIGQGLWDVVSGVDPKPGEKGETEAFETWRKKNAMALHAIQMSCGSHALVNIRETDSAKFAWDHLVELRHHRTQHSPPLVQHPKSDQETLELQKYKPLFEAVDNGDWRTTKAFLDYDHNAVRALISPTKETALHVAILAGHVHIVKELVKLMTPKDLELISGLGETALTTAAISGITEMAETIVNKHAGAVSVGNEHGQIPVIVASFYDQKKMVRYLYGRTPIQELSPEKGTNGATLLNFLVSANIYDIALHLLKHHRQLGFIKDYYGKLTMRILAQKPSAFPSGSKLVFWERWIYSLIHIKPFDEQYQEHEQPHQAPADEDNPESSRQGQHLISRVPSWWHGLILRLLINFVPDFKHIYETKWVHVGSSQLLDCIFEEIPNLTMESLQMAGMDHALYDAIKHGIIEFVVKLMKQDHESIWRKGVKGRTMFSHAIVLRQEKIFSLIYGLGIKKNIVARRHDIFHNNILHLAGKLSPPSQLDRVSGAALQMQRELQWFKEVESMVQAKYKEEFNEYHKTPSTVFTEEHATLVKEGESWMKSTAASCMVVATLIAALMFTTAFTLPGGTKSDTGIPVFIGHGAFMVFIVADSLSLFSSSTSVLMFLGILTSRYAEEDFLKSLPNKLIIGLSSLFFSLLSMMVAFGSAIYVVLSHRIAWVSIPLIVLACIPITFFALLQFPLLVEIVMCTYGRSIFDKPTEVPY</sequence>
<dbReference type="InterPro" id="IPR025314">
    <property type="entry name" value="DUF4219"/>
</dbReference>
<protein>
    <recommendedName>
        <fullName evidence="6">PGG domain-containing protein</fullName>
    </recommendedName>
</protein>